<dbReference type="PANTHER" id="PTHR23501">
    <property type="entry name" value="MAJOR FACILITATOR SUPERFAMILY"/>
    <property type="match status" value="1"/>
</dbReference>
<dbReference type="EMBL" id="MU006574">
    <property type="protein sequence ID" value="KAF2747107.1"/>
    <property type="molecule type" value="Genomic_DNA"/>
</dbReference>
<dbReference type="GO" id="GO:0022857">
    <property type="term" value="F:transmembrane transporter activity"/>
    <property type="evidence" value="ECO:0007669"/>
    <property type="project" value="InterPro"/>
</dbReference>
<feature type="transmembrane region" description="Helical" evidence="5">
    <location>
        <begin position="236"/>
        <end position="262"/>
    </location>
</feature>
<dbReference type="AlphaFoldDB" id="A0A6A6VDB7"/>
<evidence type="ECO:0000313" key="8">
    <source>
        <dbReference type="Proteomes" id="UP000799440"/>
    </source>
</evidence>
<dbReference type="FunFam" id="1.20.1250.20:FF:000196">
    <property type="entry name" value="MFS toxin efflux pump (AflT)"/>
    <property type="match status" value="1"/>
</dbReference>
<organism evidence="7 8">
    <name type="scientific">Sporormia fimetaria CBS 119925</name>
    <dbReference type="NCBI Taxonomy" id="1340428"/>
    <lineage>
        <taxon>Eukaryota</taxon>
        <taxon>Fungi</taxon>
        <taxon>Dikarya</taxon>
        <taxon>Ascomycota</taxon>
        <taxon>Pezizomycotina</taxon>
        <taxon>Dothideomycetes</taxon>
        <taxon>Pleosporomycetidae</taxon>
        <taxon>Pleosporales</taxon>
        <taxon>Sporormiaceae</taxon>
        <taxon>Sporormia</taxon>
    </lineage>
</organism>
<dbReference type="SUPFAM" id="SSF103473">
    <property type="entry name" value="MFS general substrate transporter"/>
    <property type="match status" value="2"/>
</dbReference>
<dbReference type="InterPro" id="IPR036259">
    <property type="entry name" value="MFS_trans_sf"/>
</dbReference>
<dbReference type="CDD" id="cd17502">
    <property type="entry name" value="MFS_Azr1_MDR_like"/>
    <property type="match status" value="1"/>
</dbReference>
<feature type="transmembrane region" description="Helical" evidence="5">
    <location>
        <begin position="268"/>
        <end position="286"/>
    </location>
</feature>
<gene>
    <name evidence="7" type="ORF">M011DRAFT_444225</name>
</gene>
<feature type="transmembrane region" description="Helical" evidence="5">
    <location>
        <begin position="438"/>
        <end position="457"/>
    </location>
</feature>
<reference evidence="7" key="1">
    <citation type="journal article" date="2020" name="Stud. Mycol.">
        <title>101 Dothideomycetes genomes: a test case for predicting lifestyles and emergence of pathogens.</title>
        <authorList>
            <person name="Haridas S."/>
            <person name="Albert R."/>
            <person name="Binder M."/>
            <person name="Bloem J."/>
            <person name="Labutti K."/>
            <person name="Salamov A."/>
            <person name="Andreopoulos B."/>
            <person name="Baker S."/>
            <person name="Barry K."/>
            <person name="Bills G."/>
            <person name="Bluhm B."/>
            <person name="Cannon C."/>
            <person name="Castanera R."/>
            <person name="Culley D."/>
            <person name="Daum C."/>
            <person name="Ezra D."/>
            <person name="Gonzalez J."/>
            <person name="Henrissat B."/>
            <person name="Kuo A."/>
            <person name="Liang C."/>
            <person name="Lipzen A."/>
            <person name="Lutzoni F."/>
            <person name="Magnuson J."/>
            <person name="Mondo S."/>
            <person name="Nolan M."/>
            <person name="Ohm R."/>
            <person name="Pangilinan J."/>
            <person name="Park H.-J."/>
            <person name="Ramirez L."/>
            <person name="Alfaro M."/>
            <person name="Sun H."/>
            <person name="Tritt A."/>
            <person name="Yoshinaga Y."/>
            <person name="Zwiers L.-H."/>
            <person name="Turgeon B."/>
            <person name="Goodwin S."/>
            <person name="Spatafora J."/>
            <person name="Crous P."/>
            <person name="Grigoriev I."/>
        </authorList>
    </citation>
    <scope>NUCLEOTIDE SEQUENCE</scope>
    <source>
        <strain evidence="7">CBS 119925</strain>
    </source>
</reference>
<keyword evidence="4 5" id="KW-0472">Membrane</keyword>
<dbReference type="OrthoDB" id="10021397at2759"/>
<comment type="subcellular location">
    <subcellularLocation>
        <location evidence="1">Membrane</location>
        <topology evidence="1">Multi-pass membrane protein</topology>
    </subcellularLocation>
</comment>
<evidence type="ECO:0000259" key="6">
    <source>
        <dbReference type="PROSITE" id="PS50850"/>
    </source>
</evidence>
<dbReference type="PANTHER" id="PTHR23501:SF199">
    <property type="entry name" value="MFS EFFLUX TRANSPORTER INPD-RELATED"/>
    <property type="match status" value="1"/>
</dbReference>
<keyword evidence="3 5" id="KW-1133">Transmembrane helix</keyword>
<feature type="transmembrane region" description="Helical" evidence="5">
    <location>
        <begin position="164"/>
        <end position="186"/>
    </location>
</feature>
<protein>
    <submittedName>
        <fullName evidence="7">MFS transporter</fullName>
    </submittedName>
</protein>
<feature type="transmembrane region" description="Helical" evidence="5">
    <location>
        <begin position="105"/>
        <end position="125"/>
    </location>
</feature>
<accession>A0A6A6VDB7</accession>
<evidence type="ECO:0000256" key="2">
    <source>
        <dbReference type="ARBA" id="ARBA00022692"/>
    </source>
</evidence>
<dbReference type="InterPro" id="IPR011701">
    <property type="entry name" value="MFS"/>
</dbReference>
<feature type="transmembrane region" description="Helical" evidence="5">
    <location>
        <begin position="35"/>
        <end position="54"/>
    </location>
</feature>
<feature type="transmembrane region" description="Helical" evidence="5">
    <location>
        <begin position="131"/>
        <end position="157"/>
    </location>
</feature>
<feature type="transmembrane region" description="Helical" evidence="5">
    <location>
        <begin position="306"/>
        <end position="327"/>
    </location>
</feature>
<keyword evidence="8" id="KW-1185">Reference proteome</keyword>
<feature type="transmembrane region" description="Helical" evidence="5">
    <location>
        <begin position="403"/>
        <end position="426"/>
    </location>
</feature>
<feature type="domain" description="Major facilitator superfamily (MFS) profile" evidence="6">
    <location>
        <begin position="41"/>
        <end position="530"/>
    </location>
</feature>
<dbReference type="PRINTS" id="PR01036">
    <property type="entry name" value="TCRTETB"/>
</dbReference>
<evidence type="ECO:0000256" key="1">
    <source>
        <dbReference type="ARBA" id="ARBA00004141"/>
    </source>
</evidence>
<feature type="transmembrane region" description="Helical" evidence="5">
    <location>
        <begin position="507"/>
        <end position="525"/>
    </location>
</feature>
<evidence type="ECO:0000256" key="4">
    <source>
        <dbReference type="ARBA" id="ARBA00023136"/>
    </source>
</evidence>
<dbReference type="PROSITE" id="PS50850">
    <property type="entry name" value="MFS"/>
    <property type="match status" value="1"/>
</dbReference>
<dbReference type="Gene3D" id="1.20.1250.20">
    <property type="entry name" value="MFS general substrate transporter like domains"/>
    <property type="match status" value="2"/>
</dbReference>
<dbReference type="Proteomes" id="UP000799440">
    <property type="component" value="Unassembled WGS sequence"/>
</dbReference>
<sequence length="543" mass="59083">MSDVAISAREIDEVDREKAESVHESEDNEAQYLHGWPFVWLALALLAGSFMLALDNTILATAIPQITSDFNSLNDIGWYGSSYLITQMSLLPTCGRVYTFYNVKWTYIALLLVFELGSAVCAVAQNSVTLIVGRAVAGVGAAGLLGGAAVIVSYCIALRKRAMFMGMISIVYGIGSVTGPLIGGVITDNKRLTWRFCFWINLPVGAIGLALIWWTLKRPPPAVKAGLSKREKLRQLDLPGATILIGAIVCLLLALQWGGIVYRWSHPKVLGCLIGFILLLGIFLFLQIRDQEVCTIPLGIFRNRTVSISTTFMLFIQASMVTITYYWPLYFQSVKGTSARDSGIYLLPLCISSSIATLLCGWLISKIGYYVPFLWVGAPILAIGCGLYQLVSVHAPAGEWIGYQIVSGAGYGLCISVPILAVQVVLDQADVPTGCVMVLFFQCLGGALATSIAQNLFTDKLLRVLEDVDGVDGAAVVRAGAKDFRQVIRPDRLELVIEAFGSALRDVFWLALACAVAALATSAWMEWRKMPKQKKQEVPSVDS</sequence>
<feature type="transmembrane region" description="Helical" evidence="5">
    <location>
        <begin position="192"/>
        <end position="216"/>
    </location>
</feature>
<keyword evidence="2 5" id="KW-0812">Transmembrane</keyword>
<evidence type="ECO:0000256" key="3">
    <source>
        <dbReference type="ARBA" id="ARBA00022989"/>
    </source>
</evidence>
<dbReference type="Pfam" id="PF07690">
    <property type="entry name" value="MFS_1"/>
    <property type="match status" value="1"/>
</dbReference>
<evidence type="ECO:0000313" key="7">
    <source>
        <dbReference type="EMBL" id="KAF2747107.1"/>
    </source>
</evidence>
<proteinExistence type="predicted"/>
<dbReference type="InterPro" id="IPR020846">
    <property type="entry name" value="MFS_dom"/>
</dbReference>
<feature type="transmembrane region" description="Helical" evidence="5">
    <location>
        <begin position="371"/>
        <end position="391"/>
    </location>
</feature>
<dbReference type="GO" id="GO:0005886">
    <property type="term" value="C:plasma membrane"/>
    <property type="evidence" value="ECO:0007669"/>
    <property type="project" value="TreeGrafter"/>
</dbReference>
<evidence type="ECO:0000256" key="5">
    <source>
        <dbReference type="SAM" id="Phobius"/>
    </source>
</evidence>
<name>A0A6A6VDB7_9PLEO</name>
<feature type="transmembrane region" description="Helical" evidence="5">
    <location>
        <begin position="342"/>
        <end position="364"/>
    </location>
</feature>